<reference evidence="1 2" key="1">
    <citation type="journal article" date="2006" name="J. Bacteriol.">
        <title>The genome sequence of the obligately chemolithoautotrophic, facultatively anaerobic bacterium Thiobacillus denitrificans.</title>
        <authorList>
            <person name="Beller H.R."/>
            <person name="Chain P.S."/>
            <person name="Letain T.E."/>
            <person name="Chakicherla A."/>
            <person name="Larimer F.W."/>
            <person name="Richardson P.M."/>
            <person name="Coleman M.A."/>
            <person name="Wood A.P."/>
            <person name="Kelly D.P."/>
        </authorList>
    </citation>
    <scope>NUCLEOTIDE SEQUENCE [LARGE SCALE GENOMIC DNA]</scope>
    <source>
        <strain evidence="1 2">ATCC 25259</strain>
    </source>
</reference>
<gene>
    <name evidence="1" type="ordered locus">Tbd_0005</name>
</gene>
<dbReference type="Proteomes" id="UP000008291">
    <property type="component" value="Chromosome"/>
</dbReference>
<evidence type="ECO:0000313" key="2">
    <source>
        <dbReference type="Proteomes" id="UP000008291"/>
    </source>
</evidence>
<dbReference type="HOGENOM" id="CLU_2511645_0_0_4"/>
<proteinExistence type="predicted"/>
<protein>
    <submittedName>
        <fullName evidence="1">Uncharacterized protein</fullName>
    </submittedName>
</protein>
<dbReference type="EMBL" id="CP000116">
    <property type="protein sequence ID" value="AAZ95958.1"/>
    <property type="molecule type" value="Genomic_DNA"/>
</dbReference>
<dbReference type="STRING" id="292415.Tbd_0005"/>
<name>Q3SMT2_THIDA</name>
<dbReference type="KEGG" id="tbd:Tbd_0005"/>
<keyword evidence="2" id="KW-1185">Reference proteome</keyword>
<evidence type="ECO:0000313" key="1">
    <source>
        <dbReference type="EMBL" id="AAZ95958.1"/>
    </source>
</evidence>
<sequence length="85" mass="9685">MDFRSGVNVCVEFLSLAVKKLPPETAGVYTGMALEALLYGRGVRRHVLERVFASRLNVYGRNGRRIAPHLRRLFGGILSRHHLRR</sequence>
<dbReference type="AlphaFoldDB" id="Q3SMT2"/>
<accession>Q3SMT2</accession>
<organism evidence="1 2">
    <name type="scientific">Thiobacillus denitrificans (strain ATCC 25259 / T1)</name>
    <dbReference type="NCBI Taxonomy" id="292415"/>
    <lineage>
        <taxon>Bacteria</taxon>
        <taxon>Pseudomonadati</taxon>
        <taxon>Pseudomonadota</taxon>
        <taxon>Betaproteobacteria</taxon>
        <taxon>Nitrosomonadales</taxon>
        <taxon>Thiobacillaceae</taxon>
        <taxon>Thiobacillus</taxon>
    </lineage>
</organism>